<reference evidence="2" key="1">
    <citation type="journal article" date="2013" name="Environ. Microbiol.">
        <title>Microbiota from the distal guts of lean and obese adolescents exhibit partial functional redundancy besides clear differences in community structure.</title>
        <authorList>
            <person name="Ferrer M."/>
            <person name="Ruiz A."/>
            <person name="Lanza F."/>
            <person name="Haange S.B."/>
            <person name="Oberbach A."/>
            <person name="Till H."/>
            <person name="Bargiela R."/>
            <person name="Campoy C."/>
            <person name="Segura M.T."/>
            <person name="Richter M."/>
            <person name="von Bergen M."/>
            <person name="Seifert J."/>
            <person name="Suarez A."/>
        </authorList>
    </citation>
    <scope>NUCLEOTIDE SEQUENCE</scope>
</reference>
<name>K1S5F5_9ZZZZ</name>
<dbReference type="EMBL" id="AJWZ01010257">
    <property type="protein sequence ID" value="EKC48980.1"/>
    <property type="molecule type" value="Genomic_DNA"/>
</dbReference>
<dbReference type="InterPro" id="IPR028348">
    <property type="entry name" value="FAD-binding_protein"/>
</dbReference>
<accession>K1S5F5</accession>
<comment type="caution">
    <text evidence="2">The sequence shown here is derived from an EMBL/GenBank/DDBJ whole genome shotgun (WGS) entry which is preliminary data.</text>
</comment>
<dbReference type="PANTHER" id="PTHR42842:SF3">
    <property type="entry name" value="FAD_NAD(P)-BINDING OXIDOREDUCTASE FAMILY PROTEIN"/>
    <property type="match status" value="1"/>
</dbReference>
<sequence>DTFEMIFNKGINMEQKPFAIGVRVEHPQEKINKSQYGFSYNRLGAASYKLTYKTDNGRGVYSFCMCPGGFVVNAASEKEHA</sequence>
<dbReference type="AlphaFoldDB" id="K1S5F5"/>
<proteinExistence type="predicted"/>
<evidence type="ECO:0000259" key="1">
    <source>
        <dbReference type="Pfam" id="PF21688"/>
    </source>
</evidence>
<dbReference type="PANTHER" id="PTHR42842">
    <property type="entry name" value="FAD/NAD(P)-BINDING OXIDOREDUCTASE"/>
    <property type="match status" value="1"/>
</dbReference>
<feature type="non-terminal residue" evidence="2">
    <location>
        <position position="1"/>
    </location>
</feature>
<organism evidence="2">
    <name type="scientific">human gut metagenome</name>
    <dbReference type="NCBI Taxonomy" id="408170"/>
    <lineage>
        <taxon>unclassified sequences</taxon>
        <taxon>metagenomes</taxon>
        <taxon>organismal metagenomes</taxon>
    </lineage>
</organism>
<dbReference type="InterPro" id="IPR049516">
    <property type="entry name" value="FAD-depend_C"/>
</dbReference>
<evidence type="ECO:0000313" key="2">
    <source>
        <dbReference type="EMBL" id="EKC48980.1"/>
    </source>
</evidence>
<dbReference type="Pfam" id="PF21688">
    <property type="entry name" value="FAD-depend_C"/>
    <property type="match status" value="1"/>
</dbReference>
<protein>
    <submittedName>
        <fullName evidence="2">FAD dependent oxidoreductase</fullName>
    </submittedName>
</protein>
<gene>
    <name evidence="2" type="ORF">OBE_14880</name>
</gene>
<feature type="domain" description="FAD-dependent protein C-terminal" evidence="1">
    <location>
        <begin position="17"/>
        <end position="80"/>
    </location>
</feature>